<evidence type="ECO:0000256" key="4">
    <source>
        <dbReference type="ARBA" id="ARBA00022475"/>
    </source>
</evidence>
<feature type="transmembrane region" description="Helical" evidence="12">
    <location>
        <begin position="73"/>
        <end position="93"/>
    </location>
</feature>
<keyword evidence="3" id="KW-0813">Transport</keyword>
<dbReference type="SFLD" id="SFLDS00052">
    <property type="entry name" value="Ferric_Reductase_Domain"/>
    <property type="match status" value="1"/>
</dbReference>
<evidence type="ECO:0000256" key="5">
    <source>
        <dbReference type="ARBA" id="ARBA00022692"/>
    </source>
</evidence>
<dbReference type="SUPFAM" id="SSF63380">
    <property type="entry name" value="Riboflavin synthase domain-like"/>
    <property type="match status" value="1"/>
</dbReference>
<feature type="domain" description="FAD-binding 8" evidence="14">
    <location>
        <begin position="192"/>
        <end position="278"/>
    </location>
</feature>
<dbReference type="PANTHER" id="PTHR32361">
    <property type="entry name" value="FERRIC/CUPRIC REDUCTASE TRANSMEMBRANE COMPONENT"/>
    <property type="match status" value="1"/>
</dbReference>
<dbReference type="GO" id="GO:0005886">
    <property type="term" value="C:plasma membrane"/>
    <property type="evidence" value="ECO:0007669"/>
    <property type="project" value="UniProtKB-SubCell"/>
</dbReference>
<dbReference type="SFLD" id="SFLDG01168">
    <property type="entry name" value="Ferric_reductase_subgroup_(FRE"/>
    <property type="match status" value="1"/>
</dbReference>
<dbReference type="InterPro" id="IPR039261">
    <property type="entry name" value="FNR_nucleotide-bd"/>
</dbReference>
<dbReference type="InterPro" id="IPR013112">
    <property type="entry name" value="FAD-bd_8"/>
</dbReference>
<keyword evidence="4" id="KW-1003">Cell membrane</keyword>
<evidence type="ECO:0000313" key="17">
    <source>
        <dbReference type="Proteomes" id="UP000248423"/>
    </source>
</evidence>
<keyword evidence="10 12" id="KW-0472">Membrane</keyword>
<evidence type="ECO:0000259" key="14">
    <source>
        <dbReference type="Pfam" id="PF08022"/>
    </source>
</evidence>
<dbReference type="EMBL" id="KZ826437">
    <property type="protein sequence ID" value="PYI00747.1"/>
    <property type="molecule type" value="Genomic_DNA"/>
</dbReference>
<keyword evidence="6" id="KW-0249">Electron transport</keyword>
<evidence type="ECO:0000259" key="15">
    <source>
        <dbReference type="Pfam" id="PF08030"/>
    </source>
</evidence>
<dbReference type="Gene3D" id="3.40.50.80">
    <property type="entry name" value="Nucleotide-binding domain of ferredoxin-NADP reductase (FNR) module"/>
    <property type="match status" value="1"/>
</dbReference>
<dbReference type="OrthoDB" id="10006946at2759"/>
<dbReference type="InterPro" id="IPR051410">
    <property type="entry name" value="Ferric/Cupric_Reductase"/>
</dbReference>
<feature type="transmembrane region" description="Helical" evidence="12">
    <location>
        <begin position="24"/>
        <end position="52"/>
    </location>
</feature>
<evidence type="ECO:0000313" key="16">
    <source>
        <dbReference type="EMBL" id="PYI00747.1"/>
    </source>
</evidence>
<gene>
    <name evidence="16" type="ORF">BO78DRAFT_424196</name>
</gene>
<feature type="transmembrane region" description="Helical" evidence="12">
    <location>
        <begin position="158"/>
        <end position="175"/>
    </location>
</feature>
<dbReference type="PANTHER" id="PTHR32361:SF28">
    <property type="entry name" value="FRP1P"/>
    <property type="match status" value="1"/>
</dbReference>
<comment type="catalytic activity">
    <reaction evidence="11">
        <text>2 a Fe(II)-siderophore + NADP(+) + H(+) = 2 a Fe(III)-siderophore + NADPH</text>
        <dbReference type="Rhea" id="RHEA:28795"/>
        <dbReference type="Rhea" id="RHEA-COMP:11342"/>
        <dbReference type="Rhea" id="RHEA-COMP:11344"/>
        <dbReference type="ChEBI" id="CHEBI:15378"/>
        <dbReference type="ChEBI" id="CHEBI:29033"/>
        <dbReference type="ChEBI" id="CHEBI:29034"/>
        <dbReference type="ChEBI" id="CHEBI:57783"/>
        <dbReference type="ChEBI" id="CHEBI:58349"/>
        <dbReference type="EC" id="1.16.1.9"/>
    </reaction>
</comment>
<comment type="subcellular location">
    <subcellularLocation>
        <location evidence="1">Cell membrane</location>
        <topology evidence="1">Multi-pass membrane protein</topology>
    </subcellularLocation>
</comment>
<dbReference type="GO" id="GO:0006826">
    <property type="term" value="P:iron ion transport"/>
    <property type="evidence" value="ECO:0007669"/>
    <property type="project" value="TreeGrafter"/>
</dbReference>
<keyword evidence="5 12" id="KW-0812">Transmembrane</keyword>
<dbReference type="GO" id="GO:0006879">
    <property type="term" value="P:intracellular iron ion homeostasis"/>
    <property type="evidence" value="ECO:0007669"/>
    <property type="project" value="TreeGrafter"/>
</dbReference>
<protein>
    <recommendedName>
        <fullName evidence="2">ferric-chelate reductase (NADPH)</fullName>
        <ecNumber evidence="2">1.16.1.9</ecNumber>
    </recommendedName>
</protein>
<dbReference type="EC" id="1.16.1.9" evidence="2"/>
<dbReference type="AlphaFoldDB" id="A0A319DSR1"/>
<dbReference type="Pfam" id="PF01794">
    <property type="entry name" value="Ferric_reduct"/>
    <property type="match status" value="1"/>
</dbReference>
<keyword evidence="7 12" id="KW-1133">Transmembrane helix</keyword>
<dbReference type="InterPro" id="IPR013121">
    <property type="entry name" value="Fe_red_NAD-bd_6"/>
</dbReference>
<evidence type="ECO:0000256" key="11">
    <source>
        <dbReference type="ARBA" id="ARBA00048483"/>
    </source>
</evidence>
<dbReference type="InterPro" id="IPR017938">
    <property type="entry name" value="Riboflavin_synthase-like_b-brl"/>
</dbReference>
<feature type="domain" description="Ferric oxidoreductase" evidence="13">
    <location>
        <begin position="35"/>
        <end position="150"/>
    </location>
</feature>
<evidence type="ECO:0000256" key="7">
    <source>
        <dbReference type="ARBA" id="ARBA00022989"/>
    </source>
</evidence>
<evidence type="ECO:0000256" key="9">
    <source>
        <dbReference type="ARBA" id="ARBA00023065"/>
    </source>
</evidence>
<feature type="transmembrane region" description="Helical" evidence="12">
    <location>
        <begin position="108"/>
        <end position="128"/>
    </location>
</feature>
<feature type="transmembrane region" description="Helical" evidence="12">
    <location>
        <begin position="135"/>
        <end position="152"/>
    </location>
</feature>
<dbReference type="STRING" id="1448318.A0A319DSR1"/>
<evidence type="ECO:0000256" key="2">
    <source>
        <dbReference type="ARBA" id="ARBA00012668"/>
    </source>
</evidence>
<keyword evidence="9" id="KW-0406">Ion transport</keyword>
<reference evidence="16 17" key="1">
    <citation type="submission" date="2018-02" db="EMBL/GenBank/DDBJ databases">
        <title>The genomes of Aspergillus section Nigri reveals drivers in fungal speciation.</title>
        <authorList>
            <consortium name="DOE Joint Genome Institute"/>
            <person name="Vesth T.C."/>
            <person name="Nybo J."/>
            <person name="Theobald S."/>
            <person name="Brandl J."/>
            <person name="Frisvad J.C."/>
            <person name="Nielsen K.F."/>
            <person name="Lyhne E.K."/>
            <person name="Kogle M.E."/>
            <person name="Kuo A."/>
            <person name="Riley R."/>
            <person name="Clum A."/>
            <person name="Nolan M."/>
            <person name="Lipzen A."/>
            <person name="Salamov A."/>
            <person name="Henrissat B."/>
            <person name="Wiebenga A."/>
            <person name="De vries R.P."/>
            <person name="Grigoriev I.V."/>
            <person name="Mortensen U.H."/>
            <person name="Andersen M.R."/>
            <person name="Baker S.E."/>
        </authorList>
    </citation>
    <scope>NUCLEOTIDE SEQUENCE [LARGE SCALE GENOMIC DNA]</scope>
    <source>
        <strain evidence="16 17">CBS 121057</strain>
    </source>
</reference>
<dbReference type="VEuPathDB" id="FungiDB:BO78DRAFT_424196"/>
<organism evidence="16 17">
    <name type="scientific">Aspergillus sclerotiicarbonarius (strain CBS 121057 / IBT 28362)</name>
    <dbReference type="NCBI Taxonomy" id="1448318"/>
    <lineage>
        <taxon>Eukaryota</taxon>
        <taxon>Fungi</taxon>
        <taxon>Dikarya</taxon>
        <taxon>Ascomycota</taxon>
        <taxon>Pezizomycotina</taxon>
        <taxon>Eurotiomycetes</taxon>
        <taxon>Eurotiomycetidae</taxon>
        <taxon>Eurotiales</taxon>
        <taxon>Aspergillaceae</taxon>
        <taxon>Aspergillus</taxon>
        <taxon>Aspergillus subgen. Circumdati</taxon>
    </lineage>
</organism>
<dbReference type="Pfam" id="PF08022">
    <property type="entry name" value="FAD_binding_8"/>
    <property type="match status" value="1"/>
</dbReference>
<evidence type="ECO:0000256" key="12">
    <source>
        <dbReference type="SAM" id="Phobius"/>
    </source>
</evidence>
<evidence type="ECO:0000259" key="13">
    <source>
        <dbReference type="Pfam" id="PF01794"/>
    </source>
</evidence>
<proteinExistence type="predicted"/>
<dbReference type="InterPro" id="IPR013130">
    <property type="entry name" value="Fe3_Rdtase_TM_dom"/>
</dbReference>
<evidence type="ECO:0000256" key="1">
    <source>
        <dbReference type="ARBA" id="ARBA00004651"/>
    </source>
</evidence>
<name>A0A319DSR1_ASPSB</name>
<dbReference type="Proteomes" id="UP000248423">
    <property type="component" value="Unassembled WGS sequence"/>
</dbReference>
<accession>A0A319DSR1</accession>
<evidence type="ECO:0000256" key="3">
    <source>
        <dbReference type="ARBA" id="ARBA00022448"/>
    </source>
</evidence>
<dbReference type="Pfam" id="PF08030">
    <property type="entry name" value="NAD_binding_6"/>
    <property type="match status" value="1"/>
</dbReference>
<sequence>MSVMGDSKAAKAMRQSNNEWSNKYFAIAIGVAKRFGWISVANLVLLVFLALKSTPLAPLTGRSYEKLGPLHKVAGYTCIFTSCLHGIVYLVAWSESGKLGSMQETENIAGSIAGVAMVIIGLSTITYIMRESYEIFYVLHLTMFLLIIITVAMHRPKLSTSTLIIVVFTACLWAMDRIIRGIKTVWYFLGNSATVTVLPNNALRVRLGRSMNFSPGSHALLWVPGIRLFESHPFTLLSSSPPEFVIRVHNGFTRGLYKAVQQAPGRSLRCSVDGAYGQVPNFRVFDKAVLVAGGSGASFTFAIAMDLITSTCKTVKSIYFIWIVRYQESLEWFAQELKQLQEHPDVNVVIHVTRQAEQPGTLSLLPSGSASEKISIQEDLIHTKPPPTHHNTDLEKGPLHQFTAKDCFSTNEVRQGRPDISNFISAAADSGCKPDDRIIVGACGPKELMIATRNAVSDIMRKDGPAITLYTEQFGW</sequence>
<dbReference type="GO" id="GO:0015677">
    <property type="term" value="P:copper ion import"/>
    <property type="evidence" value="ECO:0007669"/>
    <property type="project" value="TreeGrafter"/>
</dbReference>
<evidence type="ECO:0000256" key="8">
    <source>
        <dbReference type="ARBA" id="ARBA00023002"/>
    </source>
</evidence>
<evidence type="ECO:0000256" key="10">
    <source>
        <dbReference type="ARBA" id="ARBA00023136"/>
    </source>
</evidence>
<dbReference type="SUPFAM" id="SSF52343">
    <property type="entry name" value="Ferredoxin reductase-like, C-terminal NADP-linked domain"/>
    <property type="match status" value="1"/>
</dbReference>
<evidence type="ECO:0000256" key="6">
    <source>
        <dbReference type="ARBA" id="ARBA00022982"/>
    </source>
</evidence>
<keyword evidence="17" id="KW-1185">Reference proteome</keyword>
<feature type="domain" description="Ferric reductase NAD binding" evidence="15">
    <location>
        <begin position="286"/>
        <end position="456"/>
    </location>
</feature>
<dbReference type="CDD" id="cd06186">
    <property type="entry name" value="NOX_Duox_like_FAD_NADP"/>
    <property type="match status" value="1"/>
</dbReference>
<keyword evidence="8" id="KW-0560">Oxidoreductase</keyword>
<dbReference type="GO" id="GO:0052851">
    <property type="term" value="F:ferric-chelate reductase (NADPH) activity"/>
    <property type="evidence" value="ECO:0007669"/>
    <property type="project" value="UniProtKB-EC"/>
</dbReference>